<protein>
    <submittedName>
        <fullName evidence="2">Unnamed protein product</fullName>
    </submittedName>
</protein>
<feature type="compositionally biased region" description="Basic and acidic residues" evidence="1">
    <location>
        <begin position="446"/>
        <end position="473"/>
    </location>
</feature>
<feature type="compositionally biased region" description="Gly residues" evidence="1">
    <location>
        <begin position="543"/>
        <end position="556"/>
    </location>
</feature>
<evidence type="ECO:0000313" key="3">
    <source>
        <dbReference type="Proteomes" id="UP001165121"/>
    </source>
</evidence>
<feature type="region of interest" description="Disordered" evidence="1">
    <location>
        <begin position="503"/>
        <end position="617"/>
    </location>
</feature>
<gene>
    <name evidence="2" type="ORF">Pfra01_002928100</name>
</gene>
<feature type="compositionally biased region" description="Basic and acidic residues" evidence="1">
    <location>
        <begin position="558"/>
        <end position="597"/>
    </location>
</feature>
<dbReference type="OrthoDB" id="10581225at2759"/>
<accession>A0A9W6YHT9</accession>
<reference evidence="2" key="1">
    <citation type="submission" date="2023-04" db="EMBL/GenBank/DDBJ databases">
        <title>Phytophthora fragariaefolia NBRC 109709.</title>
        <authorList>
            <person name="Ichikawa N."/>
            <person name="Sato H."/>
            <person name="Tonouchi N."/>
        </authorList>
    </citation>
    <scope>NUCLEOTIDE SEQUENCE</scope>
    <source>
        <strain evidence="2">NBRC 109709</strain>
    </source>
</reference>
<name>A0A9W6YHT9_9STRA</name>
<dbReference type="AlphaFoldDB" id="A0A9W6YHT9"/>
<sequence>MSSLNQTPLLKYWNNLRFPMDDIDISDAINKDENRENRCDDDGDSLQLLEDLLSLSWERRHEQRSQQQRVNAEPEVGSVQILHDIGDAENHVCAEPPEVEPHGELAAEVVDPGLRVPGRGVAHHEEVERQHGAPEHAERECGHVHPAEPHVQRHPGHVGEAGELEPLAQEARVVRREVEAVARVEAVGEHRHARQYVDGHPDVEHLQDTSAMPTSTPAPSVAAACTFSNSANAAASKLETSLEVTPTSAHATTSAITGSRPCDSPARAATSSTASRVRYVDSGRKPPEPICSVMVQLTTASTVIHANGLGVRGAVVDVLRGLAAEQRRAGLQRLEGPGCTQQGTERVRRLQFTSRAALRQWHVRLGCQQLVGDGDDDESGGDGGALHGAGADVGRDELDARLQRRGLGRQPDERPDGHEPKGDVALVDDGGQRGHGQQRQQRHVRREREVVVGHVLRRDGEADERGGARPGEVERDAQLAQHVALELEARVAALLHNVRVDREEREPQHDQHDGGHVHELVGEEDDPRHVHEARHGEERAQRGGVGRARVEGGGGPEAVDHHRGGHERVDEAPDAEGVGRRRDERLVAPRHGADAARRVRVHQQLQRIQRQVHPREQRRHIRVVGQIRE</sequence>
<feature type="region of interest" description="Disordered" evidence="1">
    <location>
        <begin position="372"/>
        <end position="473"/>
    </location>
</feature>
<feature type="compositionally biased region" description="Polar residues" evidence="1">
    <location>
        <begin position="245"/>
        <end position="257"/>
    </location>
</feature>
<evidence type="ECO:0000256" key="1">
    <source>
        <dbReference type="SAM" id="MobiDB-lite"/>
    </source>
</evidence>
<feature type="compositionally biased region" description="Basic and acidic residues" evidence="1">
    <location>
        <begin position="393"/>
        <end position="402"/>
    </location>
</feature>
<organism evidence="2 3">
    <name type="scientific">Phytophthora fragariaefolia</name>
    <dbReference type="NCBI Taxonomy" id="1490495"/>
    <lineage>
        <taxon>Eukaryota</taxon>
        <taxon>Sar</taxon>
        <taxon>Stramenopiles</taxon>
        <taxon>Oomycota</taxon>
        <taxon>Peronosporomycetes</taxon>
        <taxon>Peronosporales</taxon>
        <taxon>Peronosporaceae</taxon>
        <taxon>Phytophthora</taxon>
    </lineage>
</organism>
<keyword evidence="3" id="KW-1185">Reference proteome</keyword>
<dbReference type="EMBL" id="BSXT01018863">
    <property type="protein sequence ID" value="GMG14972.1"/>
    <property type="molecule type" value="Genomic_DNA"/>
</dbReference>
<feature type="compositionally biased region" description="Basic and acidic residues" evidence="1">
    <location>
        <begin position="503"/>
        <end position="541"/>
    </location>
</feature>
<dbReference type="Proteomes" id="UP001165121">
    <property type="component" value="Unassembled WGS sequence"/>
</dbReference>
<proteinExistence type="predicted"/>
<feature type="compositionally biased region" description="Low complexity" evidence="1">
    <location>
        <begin position="264"/>
        <end position="274"/>
    </location>
</feature>
<evidence type="ECO:0000313" key="2">
    <source>
        <dbReference type="EMBL" id="GMG14972.1"/>
    </source>
</evidence>
<comment type="caution">
    <text evidence="2">The sequence shown here is derived from an EMBL/GenBank/DDBJ whole genome shotgun (WGS) entry which is preliminary data.</text>
</comment>
<feature type="compositionally biased region" description="Basic and acidic residues" evidence="1">
    <location>
        <begin position="410"/>
        <end position="422"/>
    </location>
</feature>
<feature type="region of interest" description="Disordered" evidence="1">
    <location>
        <begin position="245"/>
        <end position="274"/>
    </location>
</feature>